<dbReference type="PANTHER" id="PTHR10438">
    <property type="entry name" value="THIOREDOXIN"/>
    <property type="match status" value="1"/>
</dbReference>
<evidence type="ECO:0000313" key="2">
    <source>
        <dbReference type="EMBL" id="MFD1038174.1"/>
    </source>
</evidence>
<dbReference type="InterPro" id="IPR050620">
    <property type="entry name" value="Thioredoxin_H-type-like"/>
</dbReference>
<reference evidence="3" key="1">
    <citation type="journal article" date="2019" name="Int. J. Syst. Evol. Microbiol.">
        <title>The Global Catalogue of Microorganisms (GCM) 10K type strain sequencing project: providing services to taxonomists for standard genome sequencing and annotation.</title>
        <authorList>
            <consortium name="The Broad Institute Genomics Platform"/>
            <consortium name="The Broad Institute Genome Sequencing Center for Infectious Disease"/>
            <person name="Wu L."/>
            <person name="Ma J."/>
        </authorList>
    </citation>
    <scope>NUCLEOTIDE SEQUENCE [LARGE SCALE GENOMIC DNA]</scope>
    <source>
        <strain evidence="3">CCUG 56754</strain>
    </source>
</reference>
<protein>
    <submittedName>
        <fullName evidence="2">Thioredoxin family protein</fullName>
    </submittedName>
</protein>
<dbReference type="CDD" id="cd02947">
    <property type="entry name" value="TRX_family"/>
    <property type="match status" value="1"/>
</dbReference>
<dbReference type="InterPro" id="IPR013766">
    <property type="entry name" value="Thioredoxin_domain"/>
</dbReference>
<dbReference type="InterPro" id="IPR036249">
    <property type="entry name" value="Thioredoxin-like_sf"/>
</dbReference>
<name>A0ABW3LL75_9BACI</name>
<dbReference type="Gene3D" id="3.40.30.10">
    <property type="entry name" value="Glutaredoxin"/>
    <property type="match status" value="1"/>
</dbReference>
<gene>
    <name evidence="2" type="ORF">ACFQ3N_07080</name>
</gene>
<sequence>MQTLESIEQLQDIIEKEKVVTLFSADWCPDCRIIEPILPEIEEQYSEFTFVLIDRDQFIDLCQEYDVFGIPSFIVFKNGKEVDRFVSKNRKSKEEIIEFMEGIPK</sequence>
<feature type="domain" description="Thioredoxin" evidence="1">
    <location>
        <begin position="1"/>
        <end position="105"/>
    </location>
</feature>
<dbReference type="PANTHER" id="PTHR10438:SF468">
    <property type="entry name" value="THIOREDOXIN-1-RELATED"/>
    <property type="match status" value="1"/>
</dbReference>
<dbReference type="PROSITE" id="PS51352">
    <property type="entry name" value="THIOREDOXIN_2"/>
    <property type="match status" value="1"/>
</dbReference>
<dbReference type="SUPFAM" id="SSF52833">
    <property type="entry name" value="Thioredoxin-like"/>
    <property type="match status" value="1"/>
</dbReference>
<proteinExistence type="predicted"/>
<evidence type="ECO:0000259" key="1">
    <source>
        <dbReference type="PROSITE" id="PS51352"/>
    </source>
</evidence>
<dbReference type="Pfam" id="PF00085">
    <property type="entry name" value="Thioredoxin"/>
    <property type="match status" value="1"/>
</dbReference>
<organism evidence="2 3">
    <name type="scientific">Virgibacillus byunsanensis</name>
    <dbReference type="NCBI Taxonomy" id="570945"/>
    <lineage>
        <taxon>Bacteria</taxon>
        <taxon>Bacillati</taxon>
        <taxon>Bacillota</taxon>
        <taxon>Bacilli</taxon>
        <taxon>Bacillales</taxon>
        <taxon>Bacillaceae</taxon>
        <taxon>Virgibacillus</taxon>
    </lineage>
</organism>
<dbReference type="Proteomes" id="UP001597040">
    <property type="component" value="Unassembled WGS sequence"/>
</dbReference>
<comment type="caution">
    <text evidence="2">The sequence shown here is derived from an EMBL/GenBank/DDBJ whole genome shotgun (WGS) entry which is preliminary data.</text>
</comment>
<evidence type="ECO:0000313" key="3">
    <source>
        <dbReference type="Proteomes" id="UP001597040"/>
    </source>
</evidence>
<keyword evidence="3" id="KW-1185">Reference proteome</keyword>
<accession>A0ABW3LL75</accession>
<dbReference type="EMBL" id="JBHTKJ010000013">
    <property type="protein sequence ID" value="MFD1038174.1"/>
    <property type="molecule type" value="Genomic_DNA"/>
</dbReference>
<dbReference type="RefSeq" id="WP_390360913.1">
    <property type="nucleotide sequence ID" value="NZ_JBHTKJ010000013.1"/>
</dbReference>